<evidence type="ECO:0000256" key="6">
    <source>
        <dbReference type="ARBA" id="ARBA00023136"/>
    </source>
</evidence>
<protein>
    <submittedName>
        <fullName evidence="9">TRAP transporter, DctM subunit</fullName>
    </submittedName>
</protein>
<dbReference type="PANTHER" id="PTHR33362">
    <property type="entry name" value="SIALIC ACID TRAP TRANSPORTER PERMEASE PROTEIN SIAT-RELATED"/>
    <property type="match status" value="1"/>
</dbReference>
<feature type="transmembrane region" description="Helical" evidence="7">
    <location>
        <begin position="358"/>
        <end position="378"/>
    </location>
</feature>
<dbReference type="InterPro" id="IPR004681">
    <property type="entry name" value="TRAP_DctM"/>
</dbReference>
<dbReference type="STRING" id="29563.SAMN02983006_01435"/>
<keyword evidence="4 7" id="KW-0812">Transmembrane</keyword>
<evidence type="ECO:0000256" key="3">
    <source>
        <dbReference type="ARBA" id="ARBA00022519"/>
    </source>
</evidence>
<dbReference type="PIRSF" id="PIRSF006066">
    <property type="entry name" value="HI0050"/>
    <property type="match status" value="1"/>
</dbReference>
<keyword evidence="6 7" id="KW-0472">Membrane</keyword>
<evidence type="ECO:0000256" key="2">
    <source>
        <dbReference type="ARBA" id="ARBA00022475"/>
    </source>
</evidence>
<keyword evidence="10" id="KW-1185">Reference proteome</keyword>
<dbReference type="InterPro" id="IPR010656">
    <property type="entry name" value="DctM"/>
</dbReference>
<dbReference type="EMBL" id="FOTI01000017">
    <property type="protein sequence ID" value="SFL54185.1"/>
    <property type="molecule type" value="Genomic_DNA"/>
</dbReference>
<evidence type="ECO:0000259" key="8">
    <source>
        <dbReference type="Pfam" id="PF06808"/>
    </source>
</evidence>
<feature type="transmembrane region" description="Helical" evidence="7">
    <location>
        <begin position="399"/>
        <end position="420"/>
    </location>
</feature>
<dbReference type="NCBIfam" id="TIGR00786">
    <property type="entry name" value="dctM"/>
    <property type="match status" value="1"/>
</dbReference>
<feature type="transmembrane region" description="Helical" evidence="7">
    <location>
        <begin position="133"/>
        <end position="157"/>
    </location>
</feature>
<feature type="transmembrane region" description="Helical" evidence="7">
    <location>
        <begin position="216"/>
        <end position="235"/>
    </location>
</feature>
<evidence type="ECO:0000256" key="4">
    <source>
        <dbReference type="ARBA" id="ARBA00022692"/>
    </source>
</evidence>
<keyword evidence="3" id="KW-0997">Cell inner membrane</keyword>
<name>A0A1I4IIU2_9FIRM</name>
<evidence type="ECO:0000256" key="7">
    <source>
        <dbReference type="SAM" id="Phobius"/>
    </source>
</evidence>
<sequence length="425" mass="45732">MAVGILIITLLFLILLGLPISFSLGISCLSYFVFNPDFLIILPQRMWAGANSSVMVALPLFCLAGMLMNLSGITKKIIDFCSYLVKPFNGGLGEVNVIASMIFGGISGSSVSDTSALGSVLIPEMEKRGYSKAFATGITVASSTVGMIIPPSIPMIIYSTISNESVGGLFLAGLVPGILIGLTQLILVYIISRKNNYPIEKGEFSFKEMLKRSGDGFLSISMPIFIVLSVSLGVATATESAGIAVLYAAIIGFFIYKKLKWGQLFSKVKATIFTSSTIMIIIAFAYIFIWILAFERIPDLIGDFILSLNVSYFWILVFLDILILLVGMFIDVSPALLLLGPILVPVMETLGMNLLQLGAILIVGLGIGLATPPIGMCLNAAAKISNMSILEIAKETLPFLACNIMILILVTFVPSISLWIPNLFF</sequence>
<dbReference type="Pfam" id="PF06808">
    <property type="entry name" value="DctM"/>
    <property type="match status" value="1"/>
</dbReference>
<keyword evidence="5 7" id="KW-1133">Transmembrane helix</keyword>
<proteinExistence type="predicted"/>
<accession>A0A1I4IIU2</accession>
<evidence type="ECO:0000313" key="9">
    <source>
        <dbReference type="EMBL" id="SFL54185.1"/>
    </source>
</evidence>
<reference evidence="9 10" key="1">
    <citation type="submission" date="2016-10" db="EMBL/GenBank/DDBJ databases">
        <authorList>
            <person name="de Groot N.N."/>
        </authorList>
    </citation>
    <scope>NUCLEOTIDE SEQUENCE [LARGE SCALE GENOMIC DNA]</scope>
    <source>
        <strain evidence="9 10">ATCC 51327</strain>
    </source>
</reference>
<feature type="transmembrane region" description="Helical" evidence="7">
    <location>
        <begin position="312"/>
        <end position="330"/>
    </location>
</feature>
<dbReference type="GO" id="GO:0005886">
    <property type="term" value="C:plasma membrane"/>
    <property type="evidence" value="ECO:0007669"/>
    <property type="project" value="UniProtKB-SubCell"/>
</dbReference>
<keyword evidence="2" id="KW-1003">Cell membrane</keyword>
<dbReference type="AlphaFoldDB" id="A0A1I4IIU2"/>
<comment type="subcellular location">
    <subcellularLocation>
        <location evidence="1">Cell inner membrane</location>
        <topology evidence="1">Multi-pass membrane protein</topology>
    </subcellularLocation>
</comment>
<feature type="transmembrane region" description="Helical" evidence="7">
    <location>
        <begin position="47"/>
        <end position="68"/>
    </location>
</feature>
<feature type="transmembrane region" description="Helical" evidence="7">
    <location>
        <begin position="241"/>
        <end position="259"/>
    </location>
</feature>
<dbReference type="PANTHER" id="PTHR33362:SF3">
    <property type="entry name" value="SIALIC ACID TRAP TRANSPORTER PERMEASE PROTEIN SIAT"/>
    <property type="match status" value="1"/>
</dbReference>
<organism evidence="9 10">
    <name type="scientific">Halanaerobium salsuginis</name>
    <dbReference type="NCBI Taxonomy" id="29563"/>
    <lineage>
        <taxon>Bacteria</taxon>
        <taxon>Bacillati</taxon>
        <taxon>Bacillota</taxon>
        <taxon>Clostridia</taxon>
        <taxon>Halanaerobiales</taxon>
        <taxon>Halanaerobiaceae</taxon>
        <taxon>Halanaerobium</taxon>
    </lineage>
</organism>
<dbReference type="Proteomes" id="UP000199006">
    <property type="component" value="Unassembled WGS sequence"/>
</dbReference>
<dbReference type="RefSeq" id="WP_089861460.1">
    <property type="nucleotide sequence ID" value="NZ_FOTI01000017.1"/>
</dbReference>
<feature type="transmembrane region" description="Helical" evidence="7">
    <location>
        <begin position="271"/>
        <end position="292"/>
    </location>
</feature>
<gene>
    <name evidence="9" type="ORF">SAMN02983006_01435</name>
</gene>
<evidence type="ECO:0000313" key="10">
    <source>
        <dbReference type="Proteomes" id="UP000199006"/>
    </source>
</evidence>
<feature type="transmembrane region" description="Helical" evidence="7">
    <location>
        <begin position="169"/>
        <end position="191"/>
    </location>
</feature>
<dbReference type="OrthoDB" id="9772674at2"/>
<evidence type="ECO:0000256" key="5">
    <source>
        <dbReference type="ARBA" id="ARBA00022989"/>
    </source>
</evidence>
<feature type="transmembrane region" description="Helical" evidence="7">
    <location>
        <begin position="335"/>
        <end position="352"/>
    </location>
</feature>
<feature type="domain" description="TRAP C4-dicarboxylate transport system permease DctM subunit" evidence="8">
    <location>
        <begin position="8"/>
        <end position="416"/>
    </location>
</feature>
<dbReference type="GO" id="GO:0022857">
    <property type="term" value="F:transmembrane transporter activity"/>
    <property type="evidence" value="ECO:0007669"/>
    <property type="project" value="TreeGrafter"/>
</dbReference>
<evidence type="ECO:0000256" key="1">
    <source>
        <dbReference type="ARBA" id="ARBA00004429"/>
    </source>
</evidence>